<evidence type="ECO:0000256" key="1">
    <source>
        <dbReference type="SAM" id="MobiDB-lite"/>
    </source>
</evidence>
<comment type="caution">
    <text evidence="2">The sequence shown here is derived from an EMBL/GenBank/DDBJ whole genome shotgun (WGS) entry which is preliminary data.</text>
</comment>
<sequence length="703" mass="78008">MSKTVPTTKIGVMSMTGESIPPASNLQYFCDKRRVNQTVTVLSKKIGCTSPLADIPHHTVNLGRLNGILHHSVGFSSAHYTQLGLVDSSIQFKGCSIGPNNYNSKRVRMLFALVSVECNSPWPSSPAGRLPQGRPARHEHLGPAAAVAEKGYAHNAHRGGGQARHISIRLPTLVLQDARWAYSNVMRWCDAYKSIRLADVVWKGESSITRLSQPNMAGGYTHCLTTDSDVATKRADLDLCFVGVDVRSRKQCSRYNLFIGIGRLEERFGEASADSTGNFACIIPVFFVCAASHFLLPPNNLSQQTQPIGEVSARYLYCRQLSFQCQKCRNEGAGKREIPEKTRRPTASSGTIPTCKNPVTRPGIEPGSPWWETSVLIGEQPNRMLANVRRMFGIIRRMLGSVRRMIVYFCVRKTLVNVPAVMRDDLITAVAVYICTSSLKMKKKQAASTLPPPSSHPPTAQFLGGQRPGWMYPAASNIPSANITAHSVALCHFRSPPPPLLSPSLRSHSLVKFQTGRTYPAPPFPLNLYHRSVPRQTPNCQHLKLFLCQTCSETKPANHRTELEVGERILVDPDVPTCCGQFMLDVSTYIAGGTVAERLASSPPTKVNRAQSLAGSSDFRKWESCRTMPPCRKSILRIWYRHRLATGTLSIECYPTCHHYLRIFRARVREGVGQRRGEQLNLQEWSFHPCLFPFLSTLGSSDV</sequence>
<feature type="compositionally biased region" description="Polar residues" evidence="1">
    <location>
        <begin position="345"/>
        <end position="354"/>
    </location>
</feature>
<organism evidence="2 3">
    <name type="scientific">Dryococelus australis</name>
    <dbReference type="NCBI Taxonomy" id="614101"/>
    <lineage>
        <taxon>Eukaryota</taxon>
        <taxon>Metazoa</taxon>
        <taxon>Ecdysozoa</taxon>
        <taxon>Arthropoda</taxon>
        <taxon>Hexapoda</taxon>
        <taxon>Insecta</taxon>
        <taxon>Pterygota</taxon>
        <taxon>Neoptera</taxon>
        <taxon>Polyneoptera</taxon>
        <taxon>Phasmatodea</taxon>
        <taxon>Verophasmatodea</taxon>
        <taxon>Anareolatae</taxon>
        <taxon>Phasmatidae</taxon>
        <taxon>Eurycanthinae</taxon>
        <taxon>Dryococelus</taxon>
    </lineage>
</organism>
<gene>
    <name evidence="2" type="ORF">PR048_002465</name>
</gene>
<dbReference type="EMBL" id="JARBHB010000001">
    <property type="protein sequence ID" value="KAJ8897119.1"/>
    <property type="molecule type" value="Genomic_DNA"/>
</dbReference>
<feature type="region of interest" description="Disordered" evidence="1">
    <location>
        <begin position="335"/>
        <end position="359"/>
    </location>
</feature>
<proteinExistence type="predicted"/>
<evidence type="ECO:0000313" key="2">
    <source>
        <dbReference type="EMBL" id="KAJ8897119.1"/>
    </source>
</evidence>
<accession>A0ABQ9IKC5</accession>
<keyword evidence="3" id="KW-1185">Reference proteome</keyword>
<reference evidence="2 3" key="1">
    <citation type="submission" date="2023-02" db="EMBL/GenBank/DDBJ databases">
        <title>LHISI_Scaffold_Assembly.</title>
        <authorList>
            <person name="Stuart O.P."/>
            <person name="Cleave R."/>
            <person name="Magrath M.J.L."/>
            <person name="Mikheyev A.S."/>
        </authorList>
    </citation>
    <scope>NUCLEOTIDE SEQUENCE [LARGE SCALE GENOMIC DNA]</scope>
    <source>
        <strain evidence="2">Daus_M_001</strain>
        <tissue evidence="2">Leg muscle</tissue>
    </source>
</reference>
<dbReference type="Proteomes" id="UP001159363">
    <property type="component" value="Chromosome 1"/>
</dbReference>
<name>A0ABQ9IKC5_9NEOP</name>
<protein>
    <submittedName>
        <fullName evidence="2">Uncharacterized protein</fullName>
    </submittedName>
</protein>
<evidence type="ECO:0000313" key="3">
    <source>
        <dbReference type="Proteomes" id="UP001159363"/>
    </source>
</evidence>